<keyword evidence="2" id="KW-0812">Transmembrane</keyword>
<protein>
    <submittedName>
        <fullName evidence="3">Uncharacterized protein</fullName>
    </submittedName>
</protein>
<keyword evidence="2" id="KW-1133">Transmembrane helix</keyword>
<dbReference type="PANTHER" id="PTHR34461">
    <property type="entry name" value="EXPRESSED PROTEIN"/>
    <property type="match status" value="1"/>
</dbReference>
<feature type="region of interest" description="Disordered" evidence="1">
    <location>
        <begin position="41"/>
        <end position="85"/>
    </location>
</feature>
<keyword evidence="2" id="KW-0472">Membrane</keyword>
<feature type="compositionally biased region" description="Polar residues" evidence="1">
    <location>
        <begin position="532"/>
        <end position="547"/>
    </location>
</feature>
<dbReference type="AlphaFoldDB" id="A0A9Q1KAW0"/>
<evidence type="ECO:0000313" key="4">
    <source>
        <dbReference type="Proteomes" id="UP001153076"/>
    </source>
</evidence>
<feature type="compositionally biased region" description="Polar residues" evidence="1">
    <location>
        <begin position="207"/>
        <end position="217"/>
    </location>
</feature>
<name>A0A9Q1KAW0_9CARY</name>
<accession>A0A9Q1KAW0</accession>
<reference evidence="3" key="1">
    <citation type="submission" date="2022-04" db="EMBL/GenBank/DDBJ databases">
        <title>Carnegiea gigantea Genome sequencing and assembly v2.</title>
        <authorList>
            <person name="Copetti D."/>
            <person name="Sanderson M.J."/>
            <person name="Burquez A."/>
            <person name="Wojciechowski M.F."/>
        </authorList>
    </citation>
    <scope>NUCLEOTIDE SEQUENCE</scope>
    <source>
        <strain evidence="3">SGP5-SGP5p</strain>
        <tissue evidence="3">Aerial part</tissue>
    </source>
</reference>
<feature type="compositionally biased region" description="Polar residues" evidence="1">
    <location>
        <begin position="111"/>
        <end position="121"/>
    </location>
</feature>
<feature type="transmembrane region" description="Helical" evidence="2">
    <location>
        <begin position="12"/>
        <end position="30"/>
    </location>
</feature>
<feature type="compositionally biased region" description="Polar residues" evidence="1">
    <location>
        <begin position="54"/>
        <end position="70"/>
    </location>
</feature>
<dbReference type="Proteomes" id="UP001153076">
    <property type="component" value="Unassembled WGS sequence"/>
</dbReference>
<evidence type="ECO:0000256" key="1">
    <source>
        <dbReference type="SAM" id="MobiDB-lite"/>
    </source>
</evidence>
<sequence length="789" mass="85444">MSSSLSVPFHFAYLFNLFVALTVGLGLGILTRQKSQIFFHNNRSGKSRPDPVRKSTSFLPKPPTNISSQIGKHHEPSYSKARGEDKDEEIYHISIKDLRARRIFSKPLVQKENSQPKQLGSPSGIESGKNLNPNLHSELNDENSDKCGDESCGFERSGEEITSDEGLLAERCDMGTNLSSTGCFDGENPNLSVARKCDSKDDVESEGLNTASPTSSIHGEDYANENPNSSMVEKLNNTAVDFMGEGTNGENPSLPMAGKCDSIDVENPNSSVVERADTGVEFKEEDSNGENSNSLVASIGTLDGTAEIYGCSNGEDTLDGAKEEKFDVGLDGIGRTSAYLSPNLSNRDFKGVNREICEGFTVENVQTTPPDAVIQIQHNGDGSALQNPNAALRSPPNKISPTKGKKNLSDSKRNMTVILNELPKLDFCVGAQKATPCAKIETNVGEKPIVSSSQERIIDTPRLDEKPLTIIPCLSSREVSGSRKDEEKVSLEPNAIDLKTELAAVETPVSCSQDKSQVNWVSPGKPIEISLDNDSQGGVSPGQQTAADNISTPQDVCLIVKPVQVNSSLASMESSETSKKDANSEVPFQLSVYAEGDCRTAHLEFKTGDSSISVFHSSAELEAVVSSGIPAASLAKGILKRNPRGCRGICNCLDCASFRLNARKAFEFSRNQMLDAEELVLNMMKELSNLRVMLGTSVNGVNNHAILPVDQVQEACRRASNVEDTARNRLSQMNEDLYVHCRTKSLERPRVNFSDNVEEKFIGKSSKQASKLTKITHPGVGTVNGPFLE</sequence>
<evidence type="ECO:0000256" key="2">
    <source>
        <dbReference type="SAM" id="Phobius"/>
    </source>
</evidence>
<comment type="caution">
    <text evidence="3">The sequence shown here is derived from an EMBL/GenBank/DDBJ whole genome shotgun (WGS) entry which is preliminary data.</text>
</comment>
<dbReference type="OrthoDB" id="766405at2759"/>
<keyword evidence="4" id="KW-1185">Reference proteome</keyword>
<feature type="region of interest" description="Disordered" evidence="1">
    <location>
        <begin position="107"/>
        <end position="161"/>
    </location>
</feature>
<proteinExistence type="predicted"/>
<dbReference type="EMBL" id="JAKOGI010000217">
    <property type="protein sequence ID" value="KAJ8439518.1"/>
    <property type="molecule type" value="Genomic_DNA"/>
</dbReference>
<feature type="compositionally biased region" description="Basic and acidic residues" evidence="1">
    <location>
        <begin position="72"/>
        <end position="85"/>
    </location>
</feature>
<organism evidence="3 4">
    <name type="scientific">Carnegiea gigantea</name>
    <dbReference type="NCBI Taxonomy" id="171969"/>
    <lineage>
        <taxon>Eukaryota</taxon>
        <taxon>Viridiplantae</taxon>
        <taxon>Streptophyta</taxon>
        <taxon>Embryophyta</taxon>
        <taxon>Tracheophyta</taxon>
        <taxon>Spermatophyta</taxon>
        <taxon>Magnoliopsida</taxon>
        <taxon>eudicotyledons</taxon>
        <taxon>Gunneridae</taxon>
        <taxon>Pentapetalae</taxon>
        <taxon>Caryophyllales</taxon>
        <taxon>Cactineae</taxon>
        <taxon>Cactaceae</taxon>
        <taxon>Cactoideae</taxon>
        <taxon>Echinocereeae</taxon>
        <taxon>Carnegiea</taxon>
    </lineage>
</organism>
<gene>
    <name evidence="3" type="ORF">Cgig2_007035</name>
</gene>
<feature type="region of interest" description="Disordered" evidence="1">
    <location>
        <begin position="527"/>
        <end position="547"/>
    </location>
</feature>
<feature type="region of interest" description="Disordered" evidence="1">
    <location>
        <begin position="203"/>
        <end position="223"/>
    </location>
</feature>
<evidence type="ECO:0000313" key="3">
    <source>
        <dbReference type="EMBL" id="KAJ8439518.1"/>
    </source>
</evidence>
<dbReference type="PANTHER" id="PTHR34461:SF4">
    <property type="entry name" value="OS01G0101800 PROTEIN"/>
    <property type="match status" value="1"/>
</dbReference>